<protein>
    <submittedName>
        <fullName evidence="1">Uncharacterized protein</fullName>
    </submittedName>
</protein>
<dbReference type="RefSeq" id="WP_013867268.1">
    <property type="nucleotide sequence ID" value="NC_015636.1"/>
</dbReference>
<dbReference type="STRING" id="647113.Metok_1115"/>
<evidence type="ECO:0000313" key="1">
    <source>
        <dbReference type="EMBL" id="AEH07084.1"/>
    </source>
</evidence>
<gene>
    <name evidence="1" type="ordered locus">Metok_1115</name>
</gene>
<dbReference type="GeneID" id="10773271"/>
<dbReference type="EMBL" id="CP002792">
    <property type="protein sequence ID" value="AEH07084.1"/>
    <property type="molecule type" value="Genomic_DNA"/>
</dbReference>
<proteinExistence type="predicted"/>
<dbReference type="KEGG" id="mok:Metok_1115"/>
<dbReference type="AlphaFoldDB" id="F8ANM4"/>
<keyword evidence="2" id="KW-1185">Reference proteome</keyword>
<organism evidence="1 2">
    <name type="scientific">Methanothermococcus okinawensis (strain DSM 14208 / JCM 11175 / IH1)</name>
    <dbReference type="NCBI Taxonomy" id="647113"/>
    <lineage>
        <taxon>Archaea</taxon>
        <taxon>Methanobacteriati</taxon>
        <taxon>Methanobacteriota</taxon>
        <taxon>Methanomada group</taxon>
        <taxon>Methanococci</taxon>
        <taxon>Methanococcales</taxon>
        <taxon>Methanococcaceae</taxon>
        <taxon>Methanothermococcus</taxon>
    </lineage>
</organism>
<name>F8ANM4_METOI</name>
<evidence type="ECO:0000313" key="2">
    <source>
        <dbReference type="Proteomes" id="UP000009296"/>
    </source>
</evidence>
<dbReference type="HOGENOM" id="CLU_2230409_0_0_2"/>
<reference evidence="1" key="1">
    <citation type="submission" date="2011-05" db="EMBL/GenBank/DDBJ databases">
        <title>Complete sequence of chromosome of Methanothermococcus okinawensis IH1.</title>
        <authorList>
            <consortium name="US DOE Joint Genome Institute"/>
            <person name="Lucas S."/>
            <person name="Han J."/>
            <person name="Lapidus A."/>
            <person name="Cheng J.-F."/>
            <person name="Goodwin L."/>
            <person name="Pitluck S."/>
            <person name="Peters L."/>
            <person name="Mikhailova N."/>
            <person name="Held B."/>
            <person name="Han C."/>
            <person name="Tapia R."/>
            <person name="Land M."/>
            <person name="Hauser L."/>
            <person name="Kyrpides N."/>
            <person name="Ivanova N."/>
            <person name="Pagani I."/>
            <person name="Sieprawska-Lupa M."/>
            <person name="Takai K."/>
            <person name="Miyazaki J."/>
            <person name="Whitman W."/>
            <person name="Woyke T."/>
        </authorList>
    </citation>
    <scope>NUCLEOTIDE SEQUENCE [LARGE SCALE GENOMIC DNA]</scope>
    <source>
        <strain evidence="1">IH1</strain>
    </source>
</reference>
<dbReference type="eggNOG" id="arCOG09570">
    <property type="taxonomic scope" value="Archaea"/>
</dbReference>
<dbReference type="OrthoDB" id="62729at2157"/>
<sequence length="105" mass="11893">MSEVKIVRTGYYDKYGKKSEEDEFTYITFNIGKEGKPNSGDLFVQITNIKGVPILVAKYVADEFGGSFERPDDIITLDELKKYGLSEDIISELKEICISKGINWV</sequence>
<dbReference type="Proteomes" id="UP000009296">
    <property type="component" value="Chromosome"/>
</dbReference>
<accession>F8ANM4</accession>